<feature type="region of interest" description="Disordered" evidence="1">
    <location>
        <begin position="77"/>
        <end position="114"/>
    </location>
</feature>
<feature type="region of interest" description="Disordered" evidence="1">
    <location>
        <begin position="29"/>
        <end position="57"/>
    </location>
</feature>
<feature type="compositionally biased region" description="Polar residues" evidence="1">
    <location>
        <begin position="92"/>
        <end position="103"/>
    </location>
</feature>
<dbReference type="RefSeq" id="XP_015702779.1">
    <property type="nucleotide sequence ID" value="XM_015847629.1"/>
</dbReference>
<name>A0A0A2V538_PARBA</name>
<sequence length="114" mass="12100">MQLQQISIPTEANPESPRVWGMRGRFGVDSGQKSGSFKVPGGCRKSIRGNSVPTDSEQGKVRRFVGNVELSLCQPADPRVVSSDSPSISLSNKALQVSGQPGTSEALEGKEADK</sequence>
<keyword evidence="3" id="KW-1185">Reference proteome</keyword>
<dbReference type="KEGG" id="pbl:PAAG_12093"/>
<dbReference type="AlphaFoldDB" id="A0A0A2V538"/>
<proteinExistence type="predicted"/>
<feature type="region of interest" description="Disordered" evidence="1">
    <location>
        <begin position="1"/>
        <end position="20"/>
    </location>
</feature>
<feature type="compositionally biased region" description="Low complexity" evidence="1">
    <location>
        <begin position="82"/>
        <end position="91"/>
    </location>
</feature>
<accession>A0A0A2V538</accession>
<gene>
    <name evidence="2" type="ORF">PAAG_12093</name>
</gene>
<protein>
    <submittedName>
        <fullName evidence="2">Uncharacterized protein</fullName>
    </submittedName>
</protein>
<dbReference type="EMBL" id="KN294006">
    <property type="protein sequence ID" value="KGQ01235.1"/>
    <property type="molecule type" value="Genomic_DNA"/>
</dbReference>
<evidence type="ECO:0000256" key="1">
    <source>
        <dbReference type="SAM" id="MobiDB-lite"/>
    </source>
</evidence>
<evidence type="ECO:0000313" key="3">
    <source>
        <dbReference type="Proteomes" id="UP000002059"/>
    </source>
</evidence>
<dbReference type="Proteomes" id="UP000002059">
    <property type="component" value="Partially assembled WGS sequence"/>
</dbReference>
<dbReference type="GeneID" id="26970865"/>
<evidence type="ECO:0000313" key="2">
    <source>
        <dbReference type="EMBL" id="KGQ01235.1"/>
    </source>
</evidence>
<reference evidence="2 3" key="1">
    <citation type="journal article" date="2011" name="PLoS Genet.">
        <title>Comparative genomic analysis of human fungal pathogens causing paracoccidioidomycosis.</title>
        <authorList>
            <person name="Desjardins C.A."/>
            <person name="Champion M.D."/>
            <person name="Holder J.W."/>
            <person name="Muszewska A."/>
            <person name="Goldberg J."/>
            <person name="Bailao A.M."/>
            <person name="Brigido M.M."/>
            <person name="Ferreira M.E."/>
            <person name="Garcia A.M."/>
            <person name="Grynberg M."/>
            <person name="Gujja S."/>
            <person name="Heiman D.I."/>
            <person name="Henn M.R."/>
            <person name="Kodira C.D."/>
            <person name="Leon-Narvaez H."/>
            <person name="Longo L.V."/>
            <person name="Ma L.J."/>
            <person name="Malavazi I."/>
            <person name="Matsuo A.L."/>
            <person name="Morais F.V."/>
            <person name="Pereira M."/>
            <person name="Rodriguez-Brito S."/>
            <person name="Sakthikumar S."/>
            <person name="Salem-Izacc S.M."/>
            <person name="Sykes S.M."/>
            <person name="Teixeira M.M."/>
            <person name="Vallejo M.C."/>
            <person name="Walter M.E."/>
            <person name="Yandava C."/>
            <person name="Young S."/>
            <person name="Zeng Q."/>
            <person name="Zucker J."/>
            <person name="Felipe M.S."/>
            <person name="Goldman G.H."/>
            <person name="Haas B.J."/>
            <person name="McEwen J.G."/>
            <person name="Nino-Vega G."/>
            <person name="Puccia R."/>
            <person name="San-Blas G."/>
            <person name="Soares C.M."/>
            <person name="Birren B.W."/>
            <person name="Cuomo C.A."/>
        </authorList>
    </citation>
    <scope>NUCLEOTIDE SEQUENCE [LARGE SCALE GENOMIC DNA]</scope>
    <source>
        <strain evidence="3">ATCC MYA-826 / Pb01</strain>
    </source>
</reference>
<organism evidence="2 3">
    <name type="scientific">Paracoccidioides lutzii (strain ATCC MYA-826 / Pb01)</name>
    <name type="common">Paracoccidioides brasiliensis</name>
    <dbReference type="NCBI Taxonomy" id="502779"/>
    <lineage>
        <taxon>Eukaryota</taxon>
        <taxon>Fungi</taxon>
        <taxon>Dikarya</taxon>
        <taxon>Ascomycota</taxon>
        <taxon>Pezizomycotina</taxon>
        <taxon>Eurotiomycetes</taxon>
        <taxon>Eurotiomycetidae</taxon>
        <taxon>Onygenales</taxon>
        <taxon>Ajellomycetaceae</taxon>
        <taxon>Paracoccidioides</taxon>
    </lineage>
</organism>
<dbReference type="HOGENOM" id="CLU_2121782_0_0_1"/>
<dbReference type="VEuPathDB" id="FungiDB:PAAG_12093"/>
<feature type="compositionally biased region" description="Polar residues" evidence="1">
    <location>
        <begin position="1"/>
        <end position="10"/>
    </location>
</feature>